<evidence type="ECO:0000256" key="1">
    <source>
        <dbReference type="SAM" id="MobiDB-lite"/>
    </source>
</evidence>
<dbReference type="Proteomes" id="UP000799750">
    <property type="component" value="Unassembled WGS sequence"/>
</dbReference>
<dbReference type="EMBL" id="MU004186">
    <property type="protein sequence ID" value="KAF2497415.1"/>
    <property type="molecule type" value="Genomic_DNA"/>
</dbReference>
<evidence type="ECO:0000313" key="2">
    <source>
        <dbReference type="EMBL" id="KAF2497415.1"/>
    </source>
</evidence>
<evidence type="ECO:0000313" key="3">
    <source>
        <dbReference type="Proteomes" id="UP000799750"/>
    </source>
</evidence>
<reference evidence="2" key="1">
    <citation type="journal article" date="2020" name="Stud. Mycol.">
        <title>101 Dothideomycetes genomes: a test case for predicting lifestyles and emergence of pathogens.</title>
        <authorList>
            <person name="Haridas S."/>
            <person name="Albert R."/>
            <person name="Binder M."/>
            <person name="Bloem J."/>
            <person name="Labutti K."/>
            <person name="Salamov A."/>
            <person name="Andreopoulos B."/>
            <person name="Baker S."/>
            <person name="Barry K."/>
            <person name="Bills G."/>
            <person name="Bluhm B."/>
            <person name="Cannon C."/>
            <person name="Castanera R."/>
            <person name="Culley D."/>
            <person name="Daum C."/>
            <person name="Ezra D."/>
            <person name="Gonzalez J."/>
            <person name="Henrissat B."/>
            <person name="Kuo A."/>
            <person name="Liang C."/>
            <person name="Lipzen A."/>
            <person name="Lutzoni F."/>
            <person name="Magnuson J."/>
            <person name="Mondo S."/>
            <person name="Nolan M."/>
            <person name="Ohm R."/>
            <person name="Pangilinan J."/>
            <person name="Park H.-J."/>
            <person name="Ramirez L."/>
            <person name="Alfaro M."/>
            <person name="Sun H."/>
            <person name="Tritt A."/>
            <person name="Yoshinaga Y."/>
            <person name="Zwiers L.-H."/>
            <person name="Turgeon B."/>
            <person name="Goodwin S."/>
            <person name="Spatafora J."/>
            <person name="Crous P."/>
            <person name="Grigoriev I."/>
        </authorList>
    </citation>
    <scope>NUCLEOTIDE SEQUENCE</scope>
    <source>
        <strain evidence="2">CBS 269.34</strain>
    </source>
</reference>
<feature type="region of interest" description="Disordered" evidence="1">
    <location>
        <begin position="1"/>
        <end position="98"/>
    </location>
</feature>
<dbReference type="AlphaFoldDB" id="A0A6A6QY83"/>
<proteinExistence type="predicted"/>
<gene>
    <name evidence="2" type="ORF">BU16DRAFT_559164</name>
</gene>
<accession>A0A6A6QY83</accession>
<feature type="compositionally biased region" description="Polar residues" evidence="1">
    <location>
        <begin position="1"/>
        <end position="22"/>
    </location>
</feature>
<sequence length="175" mass="18526">MPLTKPSNSRSHTFTPSNTTMHHSPPQPAPNPPPTPPIILAHLRNLDGSALTPTAPPHPLIRTSSGHLKPDPYANRHPTHRAPSSALSAPIGRTSPLSLTPPIETSTWARHYPLSATATLPPCATLTALLALLDEALASWTCGAKRGDGGSVRRRYRVLHGRALAAARLAGVCRA</sequence>
<protein>
    <submittedName>
        <fullName evidence="2">Uncharacterized protein</fullName>
    </submittedName>
</protein>
<organism evidence="2 3">
    <name type="scientific">Lophium mytilinum</name>
    <dbReference type="NCBI Taxonomy" id="390894"/>
    <lineage>
        <taxon>Eukaryota</taxon>
        <taxon>Fungi</taxon>
        <taxon>Dikarya</taxon>
        <taxon>Ascomycota</taxon>
        <taxon>Pezizomycotina</taxon>
        <taxon>Dothideomycetes</taxon>
        <taxon>Pleosporomycetidae</taxon>
        <taxon>Mytilinidiales</taxon>
        <taxon>Mytilinidiaceae</taxon>
        <taxon>Lophium</taxon>
    </lineage>
</organism>
<name>A0A6A6QY83_9PEZI</name>
<feature type="compositionally biased region" description="Pro residues" evidence="1">
    <location>
        <begin position="25"/>
        <end position="37"/>
    </location>
</feature>
<keyword evidence="3" id="KW-1185">Reference proteome</keyword>